<dbReference type="PANTHER" id="PTHR16171:SF7">
    <property type="entry name" value="DNA REPAIR PROTEIN RAD2"/>
    <property type="match status" value="1"/>
</dbReference>
<comment type="caution">
    <text evidence="8">The sequence shown here is derived from an EMBL/GenBank/DDBJ whole genome shotgun (WGS) entry which is preliminary data.</text>
</comment>
<dbReference type="PROSITE" id="PS00841">
    <property type="entry name" value="XPG_1"/>
    <property type="match status" value="1"/>
</dbReference>
<dbReference type="Gene3D" id="3.40.50.1010">
    <property type="entry name" value="5'-nuclease"/>
    <property type="match status" value="1"/>
</dbReference>
<keyword evidence="6" id="KW-0539">Nucleus</keyword>
<keyword evidence="3" id="KW-0378">Hydrolase</keyword>
<evidence type="ECO:0000313" key="8">
    <source>
        <dbReference type="EMBL" id="KAJ7378197.1"/>
    </source>
</evidence>
<dbReference type="InterPro" id="IPR006084">
    <property type="entry name" value="XPG/Rad2"/>
</dbReference>
<dbReference type="InterPro" id="IPR001044">
    <property type="entry name" value="XPG/Rad2_eukaryotes"/>
</dbReference>
<name>A0A9W9ZAQ0_9CNID</name>
<dbReference type="EMBL" id="MU826368">
    <property type="protein sequence ID" value="KAJ7378197.1"/>
    <property type="molecule type" value="Genomic_DNA"/>
</dbReference>
<gene>
    <name evidence="8" type="primary">ERCC5_4</name>
    <name evidence="8" type="ORF">OS493_024144</name>
</gene>
<comment type="subcellular location">
    <subcellularLocation>
        <location evidence="1">Nucleus</location>
    </subcellularLocation>
</comment>
<dbReference type="InterPro" id="IPR029060">
    <property type="entry name" value="PIN-like_dom_sf"/>
</dbReference>
<dbReference type="InterPro" id="IPR006085">
    <property type="entry name" value="XPG_DNA_repair_N"/>
</dbReference>
<keyword evidence="4" id="KW-0227">DNA damage</keyword>
<dbReference type="PRINTS" id="PR00066">
    <property type="entry name" value="XRODRMPGMNTG"/>
</dbReference>
<dbReference type="GO" id="GO:0016788">
    <property type="term" value="F:hydrolase activity, acting on ester bonds"/>
    <property type="evidence" value="ECO:0007669"/>
    <property type="project" value="InterPro"/>
</dbReference>
<keyword evidence="9" id="KW-1185">Reference proteome</keyword>
<dbReference type="Pfam" id="PF00752">
    <property type="entry name" value="XPG_N"/>
    <property type="match status" value="1"/>
</dbReference>
<sequence length="202" mass="22845">MGVKGLWKLLECVGRPVTLESLKDKVLGVDASVIVNQSVKGMRDKHGNPVPNAHLVGLFNRLCKLLYYGVKPVFVFDGGVPHLKKKTLALRKEQRFKAVHKSGKVAEKIVKNYLKAKALETVTKRKSATTVVESKSPRGLMYLNFHLCHQVPQQMLKEDEEDLDTAIMQQFHSQHLEETFQDPSAINIDFRRLQGIARRTST</sequence>
<keyword evidence="5" id="KW-0234">DNA repair</keyword>
<dbReference type="SUPFAM" id="SSF88723">
    <property type="entry name" value="PIN domain-like"/>
    <property type="match status" value="1"/>
</dbReference>
<dbReference type="GO" id="GO:0004520">
    <property type="term" value="F:DNA endonuclease activity"/>
    <property type="evidence" value="ECO:0007669"/>
    <property type="project" value="TreeGrafter"/>
</dbReference>
<evidence type="ECO:0000259" key="7">
    <source>
        <dbReference type="SMART" id="SM00485"/>
    </source>
</evidence>
<protein>
    <submittedName>
        <fullName evidence="8">Nucleotide-excision repair, DNA incision, 3'-to lesion</fullName>
    </submittedName>
</protein>
<dbReference type="PRINTS" id="PR00853">
    <property type="entry name" value="XPGRADSUPER"/>
</dbReference>
<evidence type="ECO:0000256" key="3">
    <source>
        <dbReference type="ARBA" id="ARBA00022759"/>
    </source>
</evidence>
<dbReference type="SMART" id="SM00485">
    <property type="entry name" value="XPGN"/>
    <property type="match status" value="1"/>
</dbReference>
<accession>A0A9W9ZAQ0</accession>
<proteinExistence type="inferred from homology"/>
<dbReference type="PANTHER" id="PTHR16171">
    <property type="entry name" value="DNA REPAIR PROTEIN COMPLEMENTING XP-G CELLS-RELATED"/>
    <property type="match status" value="1"/>
</dbReference>
<organism evidence="8 9">
    <name type="scientific">Desmophyllum pertusum</name>
    <dbReference type="NCBI Taxonomy" id="174260"/>
    <lineage>
        <taxon>Eukaryota</taxon>
        <taxon>Metazoa</taxon>
        <taxon>Cnidaria</taxon>
        <taxon>Anthozoa</taxon>
        <taxon>Hexacorallia</taxon>
        <taxon>Scleractinia</taxon>
        <taxon>Caryophylliina</taxon>
        <taxon>Caryophylliidae</taxon>
        <taxon>Desmophyllum</taxon>
    </lineage>
</organism>
<keyword evidence="3" id="KW-0540">Nuclease</keyword>
<dbReference type="GO" id="GO:0006289">
    <property type="term" value="P:nucleotide-excision repair"/>
    <property type="evidence" value="ECO:0007669"/>
    <property type="project" value="InterPro"/>
</dbReference>
<dbReference type="OrthoDB" id="31113at2759"/>
<evidence type="ECO:0000313" key="9">
    <source>
        <dbReference type="Proteomes" id="UP001163046"/>
    </source>
</evidence>
<evidence type="ECO:0000256" key="2">
    <source>
        <dbReference type="ARBA" id="ARBA00005283"/>
    </source>
</evidence>
<evidence type="ECO:0000256" key="1">
    <source>
        <dbReference type="ARBA" id="ARBA00004123"/>
    </source>
</evidence>
<dbReference type="CDD" id="cd09868">
    <property type="entry name" value="PIN_XPG_RAD2"/>
    <property type="match status" value="1"/>
</dbReference>
<evidence type="ECO:0000256" key="4">
    <source>
        <dbReference type="ARBA" id="ARBA00022763"/>
    </source>
</evidence>
<feature type="domain" description="XPG N-terminal" evidence="7">
    <location>
        <begin position="1"/>
        <end position="98"/>
    </location>
</feature>
<evidence type="ECO:0000256" key="5">
    <source>
        <dbReference type="ARBA" id="ARBA00023204"/>
    </source>
</evidence>
<dbReference type="GO" id="GO:0003697">
    <property type="term" value="F:single-stranded DNA binding"/>
    <property type="evidence" value="ECO:0007669"/>
    <property type="project" value="InterPro"/>
</dbReference>
<comment type="similarity">
    <text evidence="2">Belongs to the XPG/RAD2 endonuclease family. XPG subfamily.</text>
</comment>
<keyword evidence="3" id="KW-0255">Endonuclease</keyword>
<dbReference type="Proteomes" id="UP001163046">
    <property type="component" value="Unassembled WGS sequence"/>
</dbReference>
<dbReference type="GO" id="GO:0005634">
    <property type="term" value="C:nucleus"/>
    <property type="evidence" value="ECO:0007669"/>
    <property type="project" value="UniProtKB-SubCell"/>
</dbReference>
<dbReference type="InterPro" id="IPR019974">
    <property type="entry name" value="XPG_CS"/>
</dbReference>
<evidence type="ECO:0000256" key="6">
    <source>
        <dbReference type="ARBA" id="ARBA00023242"/>
    </source>
</evidence>
<reference evidence="8" key="1">
    <citation type="submission" date="2023-01" db="EMBL/GenBank/DDBJ databases">
        <title>Genome assembly of the deep-sea coral Lophelia pertusa.</title>
        <authorList>
            <person name="Herrera S."/>
            <person name="Cordes E."/>
        </authorList>
    </citation>
    <scope>NUCLEOTIDE SEQUENCE</scope>
    <source>
        <strain evidence="8">USNM1676648</strain>
        <tissue evidence="8">Polyp</tissue>
    </source>
</reference>
<dbReference type="AlphaFoldDB" id="A0A9W9ZAQ0"/>